<keyword evidence="9" id="KW-0472">Membrane</keyword>
<feature type="domain" description="Porin" evidence="12">
    <location>
        <begin position="7"/>
        <end position="312"/>
    </location>
</feature>
<keyword evidence="6 11" id="KW-0732">Signal</keyword>
<accession>A0ABU5IBV8</accession>
<dbReference type="PANTHER" id="PTHR34501">
    <property type="entry name" value="PROTEIN YDDL-RELATED"/>
    <property type="match status" value="1"/>
</dbReference>
<keyword evidence="5" id="KW-0812">Transmembrane</keyword>
<keyword evidence="4" id="KW-1134">Transmembrane beta strand</keyword>
<evidence type="ECO:0000313" key="14">
    <source>
        <dbReference type="Proteomes" id="UP001293718"/>
    </source>
</evidence>
<gene>
    <name evidence="13" type="ORF">SM757_08355</name>
</gene>
<dbReference type="InterPro" id="IPR050298">
    <property type="entry name" value="Gram-neg_bact_OMP"/>
</dbReference>
<sequence>MKRTLIAAAAVLAAGGAFAQSSVQIYGRVNTSVERQKAGDVSTTVMQNNASRWGLRGSEDLGGGLKGLFVLESGFNSDTGGLTQAGAIFGRESWVGVEGNFGRVRLGNMGQSAAYYATADYISMHNHDTGTSSDAFYTYPGFKQNTIAYNTPSFGGLVLEAQYGLKETVVGGKNTAQLVANYDRGPLHLGASYLQGPTTIDGVTFNDSKQYGLRALYELGAVTLGAYYIRDNLDEAVGGAVADAKRNSYRVSAMYTIGASELHANVGYADKFKVGGTKIDDSNALQYTLAYNYNLSKRTKVYAFYTKVNNKANSSYFTGVDNADFSSFALGVRHNF</sequence>
<evidence type="ECO:0000313" key="13">
    <source>
        <dbReference type="EMBL" id="MDZ5456587.1"/>
    </source>
</evidence>
<dbReference type="InterPro" id="IPR023614">
    <property type="entry name" value="Porin_dom_sf"/>
</dbReference>
<comment type="caution">
    <text evidence="13">The sequence shown here is derived from an EMBL/GenBank/DDBJ whole genome shotgun (WGS) entry which is preliminary data.</text>
</comment>
<dbReference type="RefSeq" id="WP_322465098.1">
    <property type="nucleotide sequence ID" value="NZ_JAXOJX010000010.1"/>
</dbReference>
<evidence type="ECO:0000256" key="2">
    <source>
        <dbReference type="ARBA" id="ARBA00011233"/>
    </source>
</evidence>
<evidence type="ECO:0000256" key="7">
    <source>
        <dbReference type="ARBA" id="ARBA00023065"/>
    </source>
</evidence>
<reference evidence="13 14" key="1">
    <citation type="submission" date="2023-11" db="EMBL/GenBank/DDBJ databases">
        <title>Draft genome of Azohydromonas lata strain H1 (DSM1123), a polyhydroxyalkanoate producer.</title>
        <authorList>
            <person name="Traversa D."/>
            <person name="D'Addabbo P."/>
            <person name="Pazzani C."/>
            <person name="Manzari C."/>
            <person name="Chiara M."/>
            <person name="Scrascia M."/>
        </authorList>
    </citation>
    <scope>NUCLEOTIDE SEQUENCE [LARGE SCALE GENOMIC DNA]</scope>
    <source>
        <strain evidence="13 14">H1</strain>
    </source>
</reference>
<proteinExistence type="predicted"/>
<keyword evidence="10" id="KW-0998">Cell outer membrane</keyword>
<dbReference type="Gene3D" id="2.40.160.10">
    <property type="entry name" value="Porin"/>
    <property type="match status" value="1"/>
</dbReference>
<evidence type="ECO:0000256" key="5">
    <source>
        <dbReference type="ARBA" id="ARBA00022692"/>
    </source>
</evidence>
<evidence type="ECO:0000256" key="11">
    <source>
        <dbReference type="SAM" id="SignalP"/>
    </source>
</evidence>
<dbReference type="PANTHER" id="PTHR34501:SF9">
    <property type="entry name" value="MAJOR OUTER MEMBRANE PROTEIN P.IA"/>
    <property type="match status" value="1"/>
</dbReference>
<keyword evidence="8" id="KW-0626">Porin</keyword>
<comment type="subunit">
    <text evidence="2">Homotrimer.</text>
</comment>
<keyword evidence="3" id="KW-0813">Transport</keyword>
<evidence type="ECO:0000256" key="9">
    <source>
        <dbReference type="ARBA" id="ARBA00023136"/>
    </source>
</evidence>
<feature type="signal peptide" evidence="11">
    <location>
        <begin position="1"/>
        <end position="19"/>
    </location>
</feature>
<evidence type="ECO:0000259" key="12">
    <source>
        <dbReference type="Pfam" id="PF13609"/>
    </source>
</evidence>
<dbReference type="InterPro" id="IPR033900">
    <property type="entry name" value="Gram_neg_porin_domain"/>
</dbReference>
<keyword evidence="14" id="KW-1185">Reference proteome</keyword>
<evidence type="ECO:0000256" key="6">
    <source>
        <dbReference type="ARBA" id="ARBA00022729"/>
    </source>
</evidence>
<evidence type="ECO:0000256" key="3">
    <source>
        <dbReference type="ARBA" id="ARBA00022448"/>
    </source>
</evidence>
<dbReference type="InterPro" id="IPR002299">
    <property type="entry name" value="Porin_Neis"/>
</dbReference>
<dbReference type="PRINTS" id="PR00184">
    <property type="entry name" value="NEISSPPORIN"/>
</dbReference>
<dbReference type="Pfam" id="PF13609">
    <property type="entry name" value="Porin_4"/>
    <property type="match status" value="1"/>
</dbReference>
<evidence type="ECO:0000256" key="8">
    <source>
        <dbReference type="ARBA" id="ARBA00023114"/>
    </source>
</evidence>
<evidence type="ECO:0000256" key="1">
    <source>
        <dbReference type="ARBA" id="ARBA00004571"/>
    </source>
</evidence>
<dbReference type="EMBL" id="JAXOJX010000010">
    <property type="protein sequence ID" value="MDZ5456587.1"/>
    <property type="molecule type" value="Genomic_DNA"/>
</dbReference>
<organism evidence="13 14">
    <name type="scientific">Azohydromonas lata</name>
    <dbReference type="NCBI Taxonomy" id="45677"/>
    <lineage>
        <taxon>Bacteria</taxon>
        <taxon>Pseudomonadati</taxon>
        <taxon>Pseudomonadota</taxon>
        <taxon>Betaproteobacteria</taxon>
        <taxon>Burkholderiales</taxon>
        <taxon>Sphaerotilaceae</taxon>
        <taxon>Azohydromonas</taxon>
    </lineage>
</organism>
<evidence type="ECO:0000256" key="10">
    <source>
        <dbReference type="ARBA" id="ARBA00023237"/>
    </source>
</evidence>
<protein>
    <submittedName>
        <fullName evidence="13">Porin</fullName>
    </submittedName>
</protein>
<dbReference type="CDD" id="cd00342">
    <property type="entry name" value="gram_neg_porins"/>
    <property type="match status" value="1"/>
</dbReference>
<comment type="subcellular location">
    <subcellularLocation>
        <location evidence="1">Cell outer membrane</location>
        <topology evidence="1">Multi-pass membrane protein</topology>
    </subcellularLocation>
</comment>
<dbReference type="Proteomes" id="UP001293718">
    <property type="component" value="Unassembled WGS sequence"/>
</dbReference>
<evidence type="ECO:0000256" key="4">
    <source>
        <dbReference type="ARBA" id="ARBA00022452"/>
    </source>
</evidence>
<dbReference type="SUPFAM" id="SSF56935">
    <property type="entry name" value="Porins"/>
    <property type="match status" value="1"/>
</dbReference>
<feature type="chain" id="PRO_5047180492" evidence="11">
    <location>
        <begin position="20"/>
        <end position="336"/>
    </location>
</feature>
<keyword evidence="7" id="KW-0406">Ion transport</keyword>
<name>A0ABU5IBV8_9BURK</name>